<dbReference type="Gene3D" id="3.30.200.20">
    <property type="entry name" value="Phosphorylase Kinase, domain 1"/>
    <property type="match status" value="1"/>
</dbReference>
<keyword evidence="4" id="KW-0067">ATP-binding</keyword>
<name>A0A5C9AAH1_9GAMM</name>
<evidence type="ECO:0000256" key="1">
    <source>
        <dbReference type="ARBA" id="ARBA00022679"/>
    </source>
</evidence>
<dbReference type="PANTHER" id="PTHR43289:SF6">
    <property type="entry name" value="SERINE_THREONINE-PROTEIN KINASE NEKL-3"/>
    <property type="match status" value="1"/>
</dbReference>
<dbReference type="GO" id="GO:0005524">
    <property type="term" value="F:ATP binding"/>
    <property type="evidence" value="ECO:0007669"/>
    <property type="project" value="UniProtKB-KW"/>
</dbReference>
<sequence length="484" mass="53298">MARPQLSGPRIGPYRVLRLIRQGGQGSVYLGYDSRLQRRVAIKLYHLPAATRAERRKVVNEARIIAGIDSERVVKIHDVILAGDYLAMIMAYVPGIDLEELLQQGPPSLNALLNVGIDVAAALAAIRQQRIVHGDLKASNVLVSDNGRALLSDFGIARAPGRYPVVQGAASESALCPEHFSGEPLDVRSDLFALGSLLHRMVSGEHPFISEGKLDLQRLREGAPPALPDTLADGTPVPPGLRELVERLLQKRPGDRPDNTHRVRQILRQLAHEQPQAMQRMPLAGVRSDLRRESDDELPPALPQEFRQQGRSQLADWRGFDQLTRADLRKLLGTRRVQAGLGGLALAVALVATFIVPRAHRVDMAMPTVDVGQGVILPEGLSVQWLQEATCRAALVSNRHLRFYNAPPACPLAGEGVANNRQPPPAHEQLQIGLRCRGDICLLGLTRRGATNEHYRQVTLLPEMPLSRWQSLLEQLVETSFDAR</sequence>
<dbReference type="RefSeq" id="WP_148066569.1">
    <property type="nucleotide sequence ID" value="NZ_VRZA01000001.1"/>
</dbReference>
<organism evidence="7 8">
    <name type="scientific">Parahaliea maris</name>
    <dbReference type="NCBI Taxonomy" id="2716870"/>
    <lineage>
        <taxon>Bacteria</taxon>
        <taxon>Pseudomonadati</taxon>
        <taxon>Pseudomonadota</taxon>
        <taxon>Gammaproteobacteria</taxon>
        <taxon>Cellvibrionales</taxon>
        <taxon>Halieaceae</taxon>
        <taxon>Parahaliea</taxon>
    </lineage>
</organism>
<keyword evidence="2" id="KW-0547">Nucleotide-binding</keyword>
<keyword evidence="5" id="KW-0472">Membrane</keyword>
<feature type="domain" description="Protein kinase" evidence="6">
    <location>
        <begin position="14"/>
        <end position="268"/>
    </location>
</feature>
<evidence type="ECO:0000313" key="7">
    <source>
        <dbReference type="EMBL" id="TXS96301.1"/>
    </source>
</evidence>
<evidence type="ECO:0000256" key="5">
    <source>
        <dbReference type="SAM" id="Phobius"/>
    </source>
</evidence>
<dbReference type="Proteomes" id="UP000321039">
    <property type="component" value="Unassembled WGS sequence"/>
</dbReference>
<evidence type="ECO:0000256" key="2">
    <source>
        <dbReference type="ARBA" id="ARBA00022741"/>
    </source>
</evidence>
<keyword evidence="7" id="KW-0723">Serine/threonine-protein kinase</keyword>
<dbReference type="Gene3D" id="1.10.510.10">
    <property type="entry name" value="Transferase(Phosphotransferase) domain 1"/>
    <property type="match status" value="1"/>
</dbReference>
<keyword evidence="5" id="KW-0812">Transmembrane</keyword>
<dbReference type="InterPro" id="IPR008271">
    <property type="entry name" value="Ser/Thr_kinase_AS"/>
</dbReference>
<evidence type="ECO:0000256" key="3">
    <source>
        <dbReference type="ARBA" id="ARBA00022777"/>
    </source>
</evidence>
<dbReference type="SUPFAM" id="SSF56112">
    <property type="entry name" value="Protein kinase-like (PK-like)"/>
    <property type="match status" value="1"/>
</dbReference>
<dbReference type="PROSITE" id="PS00108">
    <property type="entry name" value="PROTEIN_KINASE_ST"/>
    <property type="match status" value="1"/>
</dbReference>
<keyword evidence="8" id="KW-1185">Reference proteome</keyword>
<dbReference type="PROSITE" id="PS50011">
    <property type="entry name" value="PROTEIN_KINASE_DOM"/>
    <property type="match status" value="1"/>
</dbReference>
<feature type="transmembrane region" description="Helical" evidence="5">
    <location>
        <begin position="337"/>
        <end position="356"/>
    </location>
</feature>
<dbReference type="InterPro" id="IPR011009">
    <property type="entry name" value="Kinase-like_dom_sf"/>
</dbReference>
<evidence type="ECO:0000256" key="4">
    <source>
        <dbReference type="ARBA" id="ARBA00022840"/>
    </source>
</evidence>
<comment type="caution">
    <text evidence="7">The sequence shown here is derived from an EMBL/GenBank/DDBJ whole genome shotgun (WGS) entry which is preliminary data.</text>
</comment>
<reference evidence="7 8" key="1">
    <citation type="submission" date="2019-08" db="EMBL/GenBank/DDBJ databases">
        <title>Parahaliea maris sp. nov., isolated from the surface seawater.</title>
        <authorList>
            <person name="Liu Y."/>
        </authorList>
    </citation>
    <scope>NUCLEOTIDE SEQUENCE [LARGE SCALE GENOMIC DNA]</scope>
    <source>
        <strain evidence="7 8">HSLHS9</strain>
    </source>
</reference>
<dbReference type="Pfam" id="PF00069">
    <property type="entry name" value="Pkinase"/>
    <property type="match status" value="1"/>
</dbReference>
<evidence type="ECO:0000259" key="6">
    <source>
        <dbReference type="PROSITE" id="PS50011"/>
    </source>
</evidence>
<keyword evidence="1" id="KW-0808">Transferase</keyword>
<evidence type="ECO:0000313" key="8">
    <source>
        <dbReference type="Proteomes" id="UP000321039"/>
    </source>
</evidence>
<protein>
    <submittedName>
        <fullName evidence="7">Serine/threonine protein kinase</fullName>
    </submittedName>
</protein>
<keyword evidence="3 7" id="KW-0418">Kinase</keyword>
<dbReference type="EMBL" id="VRZA01000001">
    <property type="protein sequence ID" value="TXS96301.1"/>
    <property type="molecule type" value="Genomic_DNA"/>
</dbReference>
<dbReference type="PANTHER" id="PTHR43289">
    <property type="entry name" value="MITOGEN-ACTIVATED PROTEIN KINASE KINASE KINASE 20-RELATED"/>
    <property type="match status" value="1"/>
</dbReference>
<gene>
    <name evidence="7" type="ORF">FV139_02040</name>
</gene>
<dbReference type="InterPro" id="IPR000719">
    <property type="entry name" value="Prot_kinase_dom"/>
</dbReference>
<keyword evidence="5" id="KW-1133">Transmembrane helix</keyword>
<dbReference type="GO" id="GO:0004674">
    <property type="term" value="F:protein serine/threonine kinase activity"/>
    <property type="evidence" value="ECO:0007669"/>
    <property type="project" value="UniProtKB-KW"/>
</dbReference>
<proteinExistence type="predicted"/>
<dbReference type="SMART" id="SM00220">
    <property type="entry name" value="S_TKc"/>
    <property type="match status" value="1"/>
</dbReference>
<dbReference type="AlphaFoldDB" id="A0A5C9AAH1"/>
<accession>A0A5C9AAH1</accession>
<dbReference type="CDD" id="cd14014">
    <property type="entry name" value="STKc_PknB_like"/>
    <property type="match status" value="1"/>
</dbReference>